<keyword evidence="4" id="KW-1185">Reference proteome</keyword>
<reference evidence="4" key="1">
    <citation type="submission" date="2016-02" db="EMBL/GenBank/DDBJ databases">
        <authorList>
            <person name="Kaur G."/>
            <person name="Nair G.R."/>
            <person name="Mayilraj S."/>
        </authorList>
    </citation>
    <scope>NUCLEOTIDE SEQUENCE [LARGE SCALE GENOMIC DNA]</scope>
    <source>
        <strain evidence="4">GA-15</strain>
    </source>
</reference>
<evidence type="ECO:0000259" key="2">
    <source>
        <dbReference type="SMART" id="SM00507"/>
    </source>
</evidence>
<keyword evidence="3" id="KW-0378">Hydrolase</keyword>
<dbReference type="SMART" id="SM00507">
    <property type="entry name" value="HNHc"/>
    <property type="match status" value="1"/>
</dbReference>
<dbReference type="OrthoDB" id="4419061at2"/>
<gene>
    <name evidence="3" type="ORF">AYJ05_04820</name>
</gene>
<dbReference type="Pfam" id="PF01844">
    <property type="entry name" value="HNH"/>
    <property type="match status" value="1"/>
</dbReference>
<dbReference type="GO" id="GO:0008270">
    <property type="term" value="F:zinc ion binding"/>
    <property type="evidence" value="ECO:0007669"/>
    <property type="project" value="InterPro"/>
</dbReference>
<dbReference type="STRING" id="1705.CA21670_05840"/>
<name>A0A177IED8_9CORY</name>
<protein>
    <submittedName>
        <fullName evidence="3">HNH endonuclease</fullName>
    </submittedName>
</protein>
<dbReference type="Gene3D" id="1.10.30.50">
    <property type="match status" value="1"/>
</dbReference>
<dbReference type="Proteomes" id="UP000076947">
    <property type="component" value="Unassembled WGS sequence"/>
</dbReference>
<feature type="compositionally biased region" description="Basic residues" evidence="1">
    <location>
        <begin position="347"/>
        <end position="362"/>
    </location>
</feature>
<evidence type="ECO:0000313" key="4">
    <source>
        <dbReference type="Proteomes" id="UP000076947"/>
    </source>
</evidence>
<feature type="domain" description="HNH nuclease" evidence="2">
    <location>
        <begin position="267"/>
        <end position="319"/>
    </location>
</feature>
<feature type="region of interest" description="Disordered" evidence="1">
    <location>
        <begin position="320"/>
        <end position="385"/>
    </location>
</feature>
<keyword evidence="3" id="KW-0255">Endonuclease</keyword>
<keyword evidence="3" id="KW-0540">Nuclease</keyword>
<comment type="caution">
    <text evidence="3">The sequence shown here is derived from an EMBL/GenBank/DDBJ whole genome shotgun (WGS) entry which is preliminary data.</text>
</comment>
<dbReference type="RefSeq" id="WP_066839726.1">
    <property type="nucleotide sequence ID" value="NZ_LSTQ01000022.1"/>
</dbReference>
<dbReference type="CDD" id="cd00085">
    <property type="entry name" value="HNHc"/>
    <property type="match status" value="1"/>
</dbReference>
<dbReference type="InterPro" id="IPR002711">
    <property type="entry name" value="HNH"/>
</dbReference>
<organism evidence="3 4">
    <name type="scientific">Corynebacterium stationis</name>
    <dbReference type="NCBI Taxonomy" id="1705"/>
    <lineage>
        <taxon>Bacteria</taxon>
        <taxon>Bacillati</taxon>
        <taxon>Actinomycetota</taxon>
        <taxon>Actinomycetes</taxon>
        <taxon>Mycobacteriales</taxon>
        <taxon>Corynebacteriaceae</taxon>
        <taxon>Corynebacterium</taxon>
    </lineage>
</organism>
<dbReference type="InterPro" id="IPR003615">
    <property type="entry name" value="HNH_nuc"/>
</dbReference>
<dbReference type="AlphaFoldDB" id="A0A177IED8"/>
<evidence type="ECO:0000313" key="3">
    <source>
        <dbReference type="EMBL" id="OAH27197.1"/>
    </source>
</evidence>
<accession>A0A177IED8</accession>
<dbReference type="GO" id="GO:0003676">
    <property type="term" value="F:nucleic acid binding"/>
    <property type="evidence" value="ECO:0007669"/>
    <property type="project" value="InterPro"/>
</dbReference>
<sequence>MDKYEEFMALTSQAIGILKDISKRSPYDMASDGMARKTAKSFTQLADVLFGPTDSPRLQRESVALAEERGLSLEYLEMVEKHAKKLKKRGAAWRLRAELIAFEGTFEEVEAHAKKRVTEEGGDTKKKPGVRLGRVVDGLRTISITDTQRRITDLEKTLDVGVKHDEDQPRSEALLEPFWDLIEGKGTGLIRPEYRTVIAIGLEDFAKVSCGKGEDVIVALSDGTTMTGAEFINAAMAGSLGDKLYVGLFHPTAGPVNLYEARFASEKLRTLAMAENLVCPWPDCTVPADRCQVHHIDAHKHGGHTKPSNLTMLCKYHNGVNDDGDPGNPGSQKRKNKRGNGKPSPGKPKRGRMRRHRGKVRLHTPGGKLVGNTHHVSSMGAMDLI</sequence>
<dbReference type="GO" id="GO:0004519">
    <property type="term" value="F:endonuclease activity"/>
    <property type="evidence" value="ECO:0007669"/>
    <property type="project" value="UniProtKB-KW"/>
</dbReference>
<evidence type="ECO:0000256" key="1">
    <source>
        <dbReference type="SAM" id="MobiDB-lite"/>
    </source>
</evidence>
<dbReference type="EMBL" id="LSTQ01000022">
    <property type="protein sequence ID" value="OAH27197.1"/>
    <property type="molecule type" value="Genomic_DNA"/>
</dbReference>
<feature type="compositionally biased region" description="Low complexity" evidence="1">
    <location>
        <begin position="320"/>
        <end position="330"/>
    </location>
</feature>
<proteinExistence type="predicted"/>